<protein>
    <submittedName>
        <fullName evidence="3">AhpC/TSA family protein</fullName>
    </submittedName>
</protein>
<dbReference type="Proteomes" id="UP000198379">
    <property type="component" value="Unassembled WGS sequence"/>
</dbReference>
<dbReference type="GO" id="GO:0016491">
    <property type="term" value="F:oxidoreductase activity"/>
    <property type="evidence" value="ECO:0007669"/>
    <property type="project" value="InterPro"/>
</dbReference>
<feature type="domain" description="Thioredoxin" evidence="2">
    <location>
        <begin position="30"/>
        <end position="184"/>
    </location>
</feature>
<keyword evidence="1" id="KW-0472">Membrane</keyword>
<dbReference type="InterPro" id="IPR036249">
    <property type="entry name" value="Thioredoxin-like_sf"/>
</dbReference>
<gene>
    <name evidence="3" type="ORF">SAMN06265376_106134</name>
</gene>
<proteinExistence type="predicted"/>
<keyword evidence="1" id="KW-1133">Transmembrane helix</keyword>
<dbReference type="GO" id="GO:0016209">
    <property type="term" value="F:antioxidant activity"/>
    <property type="evidence" value="ECO:0007669"/>
    <property type="project" value="InterPro"/>
</dbReference>
<dbReference type="Gene3D" id="3.40.30.10">
    <property type="entry name" value="Glutaredoxin"/>
    <property type="match status" value="1"/>
</dbReference>
<dbReference type="PROSITE" id="PS51257">
    <property type="entry name" value="PROKAR_LIPOPROTEIN"/>
    <property type="match status" value="1"/>
</dbReference>
<dbReference type="Pfam" id="PF00578">
    <property type="entry name" value="AhpC-TSA"/>
    <property type="match status" value="1"/>
</dbReference>
<accession>A0A239BFI2</accession>
<keyword evidence="4" id="KW-1185">Reference proteome</keyword>
<dbReference type="InterPro" id="IPR050553">
    <property type="entry name" value="Thioredoxin_ResA/DsbE_sf"/>
</dbReference>
<dbReference type="EMBL" id="FZNY01000006">
    <property type="protein sequence ID" value="SNS06606.1"/>
    <property type="molecule type" value="Genomic_DNA"/>
</dbReference>
<dbReference type="AlphaFoldDB" id="A0A239BFI2"/>
<dbReference type="SUPFAM" id="SSF52833">
    <property type="entry name" value="Thioredoxin-like"/>
    <property type="match status" value="1"/>
</dbReference>
<evidence type="ECO:0000259" key="2">
    <source>
        <dbReference type="PROSITE" id="PS51352"/>
    </source>
</evidence>
<dbReference type="InterPro" id="IPR000866">
    <property type="entry name" value="AhpC/TSA"/>
</dbReference>
<evidence type="ECO:0000313" key="3">
    <source>
        <dbReference type="EMBL" id="SNS06606.1"/>
    </source>
</evidence>
<evidence type="ECO:0000313" key="4">
    <source>
        <dbReference type="Proteomes" id="UP000198379"/>
    </source>
</evidence>
<reference evidence="3 4" key="1">
    <citation type="submission" date="2017-06" db="EMBL/GenBank/DDBJ databases">
        <authorList>
            <person name="Kim H.J."/>
            <person name="Triplett B.A."/>
        </authorList>
    </citation>
    <scope>NUCLEOTIDE SEQUENCE [LARGE SCALE GENOMIC DNA]</scope>
    <source>
        <strain evidence="3 4">DSM 25597</strain>
    </source>
</reference>
<name>A0A239BFI2_9FLAO</name>
<dbReference type="PANTHER" id="PTHR42852">
    <property type="entry name" value="THIOL:DISULFIDE INTERCHANGE PROTEIN DSBE"/>
    <property type="match status" value="1"/>
</dbReference>
<dbReference type="PANTHER" id="PTHR42852:SF13">
    <property type="entry name" value="PROTEIN DIPZ"/>
    <property type="match status" value="1"/>
</dbReference>
<dbReference type="CDD" id="cd02966">
    <property type="entry name" value="TlpA_like_family"/>
    <property type="match status" value="1"/>
</dbReference>
<sequence>MLIAHRKYKQYYTFVVMKFYTFIGLLLLISCKGGNQEIVSFENLEEDTPFITVDYEGLEAYLETSEAEVHVVNFWATWCKPCVKELPHFEELRAVYDTEDVKVILVSLDFPEQIERLTHFIEKWNIQSEVVFLDDGDANTWIPKVDVNWSGAIPATIIYNDEKRSFHEQSFTYDTLEKELKLFL</sequence>
<feature type="transmembrane region" description="Helical" evidence="1">
    <location>
        <begin position="12"/>
        <end position="30"/>
    </location>
</feature>
<dbReference type="PROSITE" id="PS51352">
    <property type="entry name" value="THIOREDOXIN_2"/>
    <property type="match status" value="1"/>
</dbReference>
<evidence type="ECO:0000256" key="1">
    <source>
        <dbReference type="SAM" id="Phobius"/>
    </source>
</evidence>
<dbReference type="InterPro" id="IPR013766">
    <property type="entry name" value="Thioredoxin_domain"/>
</dbReference>
<keyword evidence="1" id="KW-0812">Transmembrane</keyword>
<organism evidence="3 4">
    <name type="scientific">Dokdonia pacifica</name>
    <dbReference type="NCBI Taxonomy" id="1627892"/>
    <lineage>
        <taxon>Bacteria</taxon>
        <taxon>Pseudomonadati</taxon>
        <taxon>Bacteroidota</taxon>
        <taxon>Flavobacteriia</taxon>
        <taxon>Flavobacteriales</taxon>
        <taxon>Flavobacteriaceae</taxon>
        <taxon>Dokdonia</taxon>
    </lineage>
</organism>